<comment type="subunit">
    <text evidence="2 8">Heterodimer of SbcC and SbcD.</text>
</comment>
<dbReference type="PANTHER" id="PTHR30337:SF0">
    <property type="entry name" value="NUCLEASE SBCCD SUBUNIT D"/>
    <property type="match status" value="1"/>
</dbReference>
<evidence type="ECO:0000313" key="12">
    <source>
        <dbReference type="Proteomes" id="UP000199668"/>
    </source>
</evidence>
<evidence type="ECO:0000256" key="2">
    <source>
        <dbReference type="ARBA" id="ARBA00011322"/>
    </source>
</evidence>
<evidence type="ECO:0000313" key="11">
    <source>
        <dbReference type="EMBL" id="SFL72784.1"/>
    </source>
</evidence>
<dbReference type="Proteomes" id="UP000199668">
    <property type="component" value="Unassembled WGS sequence"/>
</dbReference>
<dbReference type="Gene3D" id="3.60.21.10">
    <property type="match status" value="1"/>
</dbReference>
<organism evidence="11 12">
    <name type="scientific">Salibacterium qingdaonense</name>
    <dbReference type="NCBI Taxonomy" id="266892"/>
    <lineage>
        <taxon>Bacteria</taxon>
        <taxon>Bacillati</taxon>
        <taxon>Bacillota</taxon>
        <taxon>Bacilli</taxon>
        <taxon>Bacillales</taxon>
        <taxon>Bacillaceae</taxon>
    </lineage>
</organism>
<feature type="domain" description="Calcineurin-like phosphoesterase" evidence="9">
    <location>
        <begin position="1"/>
        <end position="93"/>
    </location>
</feature>
<dbReference type="GO" id="GO:0006260">
    <property type="term" value="P:DNA replication"/>
    <property type="evidence" value="ECO:0007669"/>
    <property type="project" value="UniProtKB-KW"/>
</dbReference>
<keyword evidence="6 8" id="KW-0269">Exonuclease</keyword>
<dbReference type="RefSeq" id="WP_090925949.1">
    <property type="nucleotide sequence ID" value="NZ_FOTY01000004.1"/>
</dbReference>
<dbReference type="SUPFAM" id="SSF56300">
    <property type="entry name" value="Metallo-dependent phosphatases"/>
    <property type="match status" value="1"/>
</dbReference>
<gene>
    <name evidence="8" type="primary">sbcD</name>
    <name evidence="11" type="ORF">SAMN04488054_10467</name>
</gene>
<name>A0A1I4K222_9BACI</name>
<dbReference type="GO" id="GO:0006310">
    <property type="term" value="P:DNA recombination"/>
    <property type="evidence" value="ECO:0007669"/>
    <property type="project" value="UniProtKB-KW"/>
</dbReference>
<feature type="domain" description="Nuclease SbcCD subunit D C-terminal" evidence="10">
    <location>
        <begin position="276"/>
        <end position="364"/>
    </location>
</feature>
<dbReference type="InterPro" id="IPR004843">
    <property type="entry name" value="Calcineurin-like_PHP"/>
</dbReference>
<proteinExistence type="inferred from homology"/>
<dbReference type="InterPro" id="IPR004593">
    <property type="entry name" value="SbcD"/>
</dbReference>
<evidence type="ECO:0000259" key="10">
    <source>
        <dbReference type="Pfam" id="PF12320"/>
    </source>
</evidence>
<evidence type="ECO:0000256" key="3">
    <source>
        <dbReference type="ARBA" id="ARBA00013365"/>
    </source>
</evidence>
<evidence type="ECO:0000256" key="1">
    <source>
        <dbReference type="ARBA" id="ARBA00010555"/>
    </source>
</evidence>
<keyword evidence="5 8" id="KW-0378">Hydrolase</keyword>
<evidence type="ECO:0000256" key="5">
    <source>
        <dbReference type="ARBA" id="ARBA00022801"/>
    </source>
</evidence>
<dbReference type="GO" id="GO:0004519">
    <property type="term" value="F:endonuclease activity"/>
    <property type="evidence" value="ECO:0007669"/>
    <property type="project" value="UniProtKB-KW"/>
</dbReference>
<dbReference type="AlphaFoldDB" id="A0A1I4K222"/>
<keyword evidence="12" id="KW-1185">Reference proteome</keyword>
<dbReference type="NCBIfam" id="TIGR00619">
    <property type="entry name" value="sbcd"/>
    <property type="match status" value="1"/>
</dbReference>
<dbReference type="InterPro" id="IPR050535">
    <property type="entry name" value="DNA_Repair-Maintenance_Comp"/>
</dbReference>
<dbReference type="OrthoDB" id="9773856at2"/>
<dbReference type="GO" id="GO:0008408">
    <property type="term" value="F:3'-5' exonuclease activity"/>
    <property type="evidence" value="ECO:0007669"/>
    <property type="project" value="InterPro"/>
</dbReference>
<accession>A0A1I4K222</accession>
<reference evidence="11 12" key="1">
    <citation type="submission" date="2016-10" db="EMBL/GenBank/DDBJ databases">
        <authorList>
            <person name="de Groot N.N."/>
        </authorList>
    </citation>
    <scope>NUCLEOTIDE SEQUENCE [LARGE SCALE GENOMIC DNA]</scope>
    <source>
        <strain evidence="11 12">CGMCC 1.6134</strain>
    </source>
</reference>
<keyword evidence="8" id="KW-0235">DNA replication</keyword>
<dbReference type="STRING" id="266892.SAMN04488054_10467"/>
<evidence type="ECO:0000256" key="8">
    <source>
        <dbReference type="RuleBase" id="RU363069"/>
    </source>
</evidence>
<dbReference type="InterPro" id="IPR041796">
    <property type="entry name" value="Mre11_N"/>
</dbReference>
<dbReference type="Pfam" id="PF12320">
    <property type="entry name" value="SbcD_C"/>
    <property type="match status" value="1"/>
</dbReference>
<protein>
    <recommendedName>
        <fullName evidence="3 8">Nuclease SbcCD subunit D</fullName>
    </recommendedName>
</protein>
<dbReference type="InterPro" id="IPR029052">
    <property type="entry name" value="Metallo-depent_PP-like"/>
</dbReference>
<evidence type="ECO:0000256" key="7">
    <source>
        <dbReference type="ARBA" id="ARBA00023172"/>
    </source>
</evidence>
<dbReference type="CDD" id="cd00840">
    <property type="entry name" value="MPP_Mre11_N"/>
    <property type="match status" value="1"/>
</dbReference>
<dbReference type="EMBL" id="FOTY01000004">
    <property type="protein sequence ID" value="SFL72784.1"/>
    <property type="molecule type" value="Genomic_DNA"/>
</dbReference>
<dbReference type="InterPro" id="IPR026843">
    <property type="entry name" value="SbcD_C"/>
</dbReference>
<sequence>MRILHTADWHIGRMLEGRSRLTEHTAFLEELEVIIREEKADVLLVAGDVFDSVNPPADAESLFYEKMAAISSRCGIPIAVIAGNHDHPERLEAPRQLAAAQNIHILGYPGRKPLMIPVKEDILQLAALPYPSEARMKTLFTSDPKETKIRQAYQKKVRELFDAMTASFHPGHVRMAVSHLFAAGGAESDSERPIEVGGAYTLSSTSFPADIQYMALGHLHRPQNIHHPDYPVRYSGSPLAFSFSEAGHQKSVTVVDVQADDKIADIREVPISSGSPLVQWKAEGGMDQVKKWIDEKKDRNAWVELQLHLDDSPSMEDIQLIRKHHPGIVHIYPVFPEKQIALSTENRSSLPIDALFQKFYEKQTGGASPDEELVQLFMELVEEGDEE</sequence>
<evidence type="ECO:0000256" key="4">
    <source>
        <dbReference type="ARBA" id="ARBA00022722"/>
    </source>
</evidence>
<keyword evidence="7 8" id="KW-0233">DNA recombination</keyword>
<dbReference type="PANTHER" id="PTHR30337">
    <property type="entry name" value="COMPONENT OF ATP-DEPENDENT DSDNA EXONUCLEASE"/>
    <property type="match status" value="1"/>
</dbReference>
<dbReference type="Pfam" id="PF00149">
    <property type="entry name" value="Metallophos"/>
    <property type="match status" value="1"/>
</dbReference>
<comment type="function">
    <text evidence="8">SbcCD cleaves DNA hairpin structures. These structures can inhibit DNA replication and are intermediates in certain DNA recombination reactions. The complex acts as a 3'-&gt;5' double strand exonuclease that can open hairpins. It also has a 5' single-strand endonuclease activity.</text>
</comment>
<keyword evidence="4 8" id="KW-0540">Nuclease</keyword>
<comment type="similarity">
    <text evidence="1 8">Belongs to the SbcD family.</text>
</comment>
<evidence type="ECO:0000259" key="9">
    <source>
        <dbReference type="Pfam" id="PF00149"/>
    </source>
</evidence>
<evidence type="ECO:0000256" key="6">
    <source>
        <dbReference type="ARBA" id="ARBA00022839"/>
    </source>
</evidence>
<keyword evidence="8" id="KW-0255">Endonuclease</keyword>